<protein>
    <submittedName>
        <fullName evidence="1">Uncharacterized protein</fullName>
    </submittedName>
</protein>
<name>A0A919VCK6_9ACTN</name>
<sequence length="57" mass="5825">MAAAIFILTMIGLASAFFELTLGSLSGASRTGVAREDKETVQLSGHAATEVEVGAVK</sequence>
<evidence type="ECO:0000313" key="1">
    <source>
        <dbReference type="EMBL" id="GII93229.1"/>
    </source>
</evidence>
<dbReference type="RefSeq" id="WP_204026498.1">
    <property type="nucleotide sequence ID" value="NZ_BOOW01000020.1"/>
</dbReference>
<proteinExistence type="predicted"/>
<organism evidence="1 2">
    <name type="scientific">Sinosporangium siamense</name>
    <dbReference type="NCBI Taxonomy" id="1367973"/>
    <lineage>
        <taxon>Bacteria</taxon>
        <taxon>Bacillati</taxon>
        <taxon>Actinomycetota</taxon>
        <taxon>Actinomycetes</taxon>
        <taxon>Streptosporangiales</taxon>
        <taxon>Streptosporangiaceae</taxon>
        <taxon>Sinosporangium</taxon>
    </lineage>
</organism>
<reference evidence="1" key="1">
    <citation type="submission" date="2021-01" db="EMBL/GenBank/DDBJ databases">
        <title>Whole genome shotgun sequence of Sinosporangium siamense NBRC 109515.</title>
        <authorList>
            <person name="Komaki H."/>
            <person name="Tamura T."/>
        </authorList>
    </citation>
    <scope>NUCLEOTIDE SEQUENCE</scope>
    <source>
        <strain evidence="1">NBRC 109515</strain>
    </source>
</reference>
<dbReference type="AlphaFoldDB" id="A0A919VCK6"/>
<evidence type="ECO:0000313" key="2">
    <source>
        <dbReference type="Proteomes" id="UP000606172"/>
    </source>
</evidence>
<comment type="caution">
    <text evidence="1">The sequence shown here is derived from an EMBL/GenBank/DDBJ whole genome shotgun (WGS) entry which is preliminary data.</text>
</comment>
<dbReference type="EMBL" id="BOOW01000020">
    <property type="protein sequence ID" value="GII93229.1"/>
    <property type="molecule type" value="Genomic_DNA"/>
</dbReference>
<gene>
    <name evidence="1" type="ORF">Ssi02_34600</name>
</gene>
<keyword evidence="2" id="KW-1185">Reference proteome</keyword>
<dbReference type="Proteomes" id="UP000606172">
    <property type="component" value="Unassembled WGS sequence"/>
</dbReference>
<accession>A0A919VCK6</accession>